<comment type="caution">
    <text evidence="1">The sequence shown here is derived from an EMBL/GenBank/DDBJ whole genome shotgun (WGS) entry which is preliminary data.</text>
</comment>
<name>A0A4Y9ZSF8_9AGAM</name>
<dbReference type="AlphaFoldDB" id="A0A4Y9ZSF8"/>
<reference evidence="1 2" key="1">
    <citation type="submission" date="2019-02" db="EMBL/GenBank/DDBJ databases">
        <title>Genome sequencing of the rare red list fungi Hericium alpestre (H. flagellum).</title>
        <authorList>
            <person name="Buettner E."/>
            <person name="Kellner H."/>
        </authorList>
    </citation>
    <scope>NUCLEOTIDE SEQUENCE [LARGE SCALE GENOMIC DNA]</scope>
    <source>
        <strain evidence="1 2">DSM 108284</strain>
    </source>
</reference>
<protein>
    <submittedName>
        <fullName evidence="1">Uncharacterized protein</fullName>
    </submittedName>
</protein>
<evidence type="ECO:0000313" key="1">
    <source>
        <dbReference type="EMBL" id="TFY76418.1"/>
    </source>
</evidence>
<organism evidence="1 2">
    <name type="scientific">Hericium alpestre</name>
    <dbReference type="NCBI Taxonomy" id="135208"/>
    <lineage>
        <taxon>Eukaryota</taxon>
        <taxon>Fungi</taxon>
        <taxon>Dikarya</taxon>
        <taxon>Basidiomycota</taxon>
        <taxon>Agaricomycotina</taxon>
        <taxon>Agaricomycetes</taxon>
        <taxon>Russulales</taxon>
        <taxon>Hericiaceae</taxon>
        <taxon>Hericium</taxon>
    </lineage>
</organism>
<evidence type="ECO:0000313" key="2">
    <source>
        <dbReference type="Proteomes" id="UP000298061"/>
    </source>
</evidence>
<gene>
    <name evidence="1" type="ORF">EWM64_g7594</name>
</gene>
<dbReference type="EMBL" id="SFCI01001211">
    <property type="protein sequence ID" value="TFY76418.1"/>
    <property type="molecule type" value="Genomic_DNA"/>
</dbReference>
<accession>A0A4Y9ZSF8</accession>
<dbReference type="Proteomes" id="UP000298061">
    <property type="component" value="Unassembled WGS sequence"/>
</dbReference>
<dbReference type="OrthoDB" id="2683861at2759"/>
<dbReference type="STRING" id="135208.A0A4Y9ZSF8"/>
<sequence>MEEMARRRRPAASVMGPARSSVAATTTFIVRAEKDTSCWLNKMRELYKFLTNGKDWGEGWITCIAEWVEVEGIHGFPVDVKSNPNVGAFSATTCPEPVGRWIAYKRTAKDRLVGSLKAYSSTWWAWWGDCQPEEHGIDQKGRPGPPAEDLDWSCMDVTISCGLVLIIISLSFWGAEVFKAGGVSSQQAQEWHDAVAQAILAFTSIRRWKLDSEGDSVK</sequence>
<keyword evidence="2" id="KW-1185">Reference proteome</keyword>
<proteinExistence type="predicted"/>